<evidence type="ECO:0000256" key="4">
    <source>
        <dbReference type="ARBA" id="ARBA00022692"/>
    </source>
</evidence>
<evidence type="ECO:0000256" key="11">
    <source>
        <dbReference type="PROSITE-ProRule" id="PRU00278"/>
    </source>
</evidence>
<dbReference type="Proteomes" id="UP001217838">
    <property type="component" value="Unassembled WGS sequence"/>
</dbReference>
<dbReference type="Gene3D" id="3.10.50.40">
    <property type="match status" value="1"/>
</dbReference>
<feature type="domain" description="PpiC" evidence="13">
    <location>
        <begin position="248"/>
        <end position="365"/>
    </location>
</feature>
<feature type="region of interest" description="Disordered" evidence="12">
    <location>
        <begin position="425"/>
        <end position="448"/>
    </location>
</feature>
<comment type="caution">
    <text evidence="14">The sequence shown here is derived from an EMBL/GenBank/DDBJ whole genome shotgun (WGS) entry which is preliminary data.</text>
</comment>
<evidence type="ECO:0000256" key="2">
    <source>
        <dbReference type="ARBA" id="ARBA00022475"/>
    </source>
</evidence>
<name>A0ABT5BQ10_9BACT</name>
<organism evidence="14 15">
    <name type="scientific">Nannocystis radixulma</name>
    <dbReference type="NCBI Taxonomy" id="2995305"/>
    <lineage>
        <taxon>Bacteria</taxon>
        <taxon>Pseudomonadati</taxon>
        <taxon>Myxococcota</taxon>
        <taxon>Polyangia</taxon>
        <taxon>Nannocystales</taxon>
        <taxon>Nannocystaceae</taxon>
        <taxon>Nannocystis</taxon>
    </lineage>
</organism>
<evidence type="ECO:0000256" key="5">
    <source>
        <dbReference type="ARBA" id="ARBA00022989"/>
    </source>
</evidence>
<sequence>MTDETDAAPRGTAMKTIGAWLLLGMLALAFGLSFGLPSDAITCGLEPLAKTYGSNVVDEDFQYEFRAISLTTRIPEDAKFQEMLGLREEVLDAIVERRVLGEVGRRMGLVADLNDAEDITADGHLIVLGKTWDWLAGQAFNYQAFERNWLPRFGVGERRYLEYQREEVLARTVRDVLASVITVSDAEVRDAYDQRQNQLSLRYARFEAGRYADLVDPSKADLEAYAAEHKDELAKQFEAQGTRFLKLPKQIRLRFISVRKPQPPAVDADKDTQKKYETELAASKAKIGEALTKLQAGEDFRAVARATSEDAGTSRRGGDYGWVTLEGTGTGLDPAVDEAARKLQVGERSEVVESDEALYIVKVEGQREGDVPQDEAILELAEEALMRERGKALAKQAAAEALQALKDGATMTQVFRSPDALAGAPGAGIDQLEVPTEPPPAPKPGNDKPELRVTGLFSKEKPIPGLGVNPEITKAAWAADPKAEFIDSVFETPDGFVLAAVERKETATDEGFAAARADLYRELSEAKAAKVTARFAYHTCLGDKARGDIVPYDQRVSRLMTYDTKEAFDEKGNRVLRPYVMCDRVGNRGGMLNLAALTGGGGGGQP</sequence>
<evidence type="ECO:0000256" key="8">
    <source>
        <dbReference type="ARBA" id="ARBA00038408"/>
    </source>
</evidence>
<comment type="subcellular location">
    <subcellularLocation>
        <location evidence="1">Cell inner membrane</location>
        <topology evidence="1">Single-pass type II membrane protein</topology>
        <orientation evidence="1">Periplasmic side</orientation>
    </subcellularLocation>
</comment>
<evidence type="ECO:0000256" key="7">
    <source>
        <dbReference type="ARBA" id="ARBA00023186"/>
    </source>
</evidence>
<dbReference type="InterPro" id="IPR052029">
    <property type="entry name" value="PpiD_chaperone"/>
</dbReference>
<evidence type="ECO:0000256" key="9">
    <source>
        <dbReference type="ARBA" id="ARBA00040743"/>
    </source>
</evidence>
<dbReference type="SUPFAM" id="SSF109998">
    <property type="entry name" value="Triger factor/SurA peptide-binding domain-like"/>
    <property type="match status" value="1"/>
</dbReference>
<evidence type="ECO:0000313" key="14">
    <source>
        <dbReference type="EMBL" id="MDC0675813.1"/>
    </source>
</evidence>
<evidence type="ECO:0000256" key="1">
    <source>
        <dbReference type="ARBA" id="ARBA00004382"/>
    </source>
</evidence>
<dbReference type="EMBL" id="JAQNDN010000028">
    <property type="protein sequence ID" value="MDC0675813.1"/>
    <property type="molecule type" value="Genomic_DNA"/>
</dbReference>
<gene>
    <name evidence="14" type="ORF">POL58_49245</name>
</gene>
<keyword evidence="7" id="KW-0143">Chaperone</keyword>
<keyword evidence="4" id="KW-0812">Transmembrane</keyword>
<keyword evidence="11 14" id="KW-0413">Isomerase</keyword>
<keyword evidence="15" id="KW-1185">Reference proteome</keyword>
<keyword evidence="5" id="KW-1133">Transmembrane helix</keyword>
<dbReference type="SUPFAM" id="SSF54534">
    <property type="entry name" value="FKBP-like"/>
    <property type="match status" value="1"/>
</dbReference>
<keyword evidence="3" id="KW-0997">Cell inner membrane</keyword>
<dbReference type="RefSeq" id="WP_272011395.1">
    <property type="nucleotide sequence ID" value="NZ_JAQNDN010000028.1"/>
</dbReference>
<dbReference type="PANTHER" id="PTHR47529:SF1">
    <property type="entry name" value="PERIPLASMIC CHAPERONE PPID"/>
    <property type="match status" value="1"/>
</dbReference>
<keyword evidence="2" id="KW-1003">Cell membrane</keyword>
<evidence type="ECO:0000256" key="6">
    <source>
        <dbReference type="ARBA" id="ARBA00023136"/>
    </source>
</evidence>
<accession>A0ABT5BQ10</accession>
<evidence type="ECO:0000313" key="15">
    <source>
        <dbReference type="Proteomes" id="UP001217838"/>
    </source>
</evidence>
<dbReference type="InterPro" id="IPR027304">
    <property type="entry name" value="Trigger_fact/SurA_dom_sf"/>
</dbReference>
<keyword evidence="6" id="KW-0472">Membrane</keyword>
<dbReference type="PROSITE" id="PS50198">
    <property type="entry name" value="PPIC_PPIASE_2"/>
    <property type="match status" value="1"/>
</dbReference>
<comment type="similarity">
    <text evidence="8">Belongs to the PpiD chaperone family.</text>
</comment>
<evidence type="ECO:0000256" key="10">
    <source>
        <dbReference type="ARBA" id="ARBA00042775"/>
    </source>
</evidence>
<dbReference type="PANTHER" id="PTHR47529">
    <property type="entry name" value="PEPTIDYL-PROLYL CIS-TRANS ISOMERASE D"/>
    <property type="match status" value="1"/>
</dbReference>
<evidence type="ECO:0000256" key="12">
    <source>
        <dbReference type="SAM" id="MobiDB-lite"/>
    </source>
</evidence>
<dbReference type="InterPro" id="IPR000297">
    <property type="entry name" value="PPIase_PpiC"/>
</dbReference>
<evidence type="ECO:0000256" key="3">
    <source>
        <dbReference type="ARBA" id="ARBA00022519"/>
    </source>
</evidence>
<dbReference type="InterPro" id="IPR046357">
    <property type="entry name" value="PPIase_dom_sf"/>
</dbReference>
<dbReference type="GO" id="GO:0003755">
    <property type="term" value="F:peptidyl-prolyl cis-trans isomerase activity"/>
    <property type="evidence" value="ECO:0007669"/>
    <property type="project" value="UniProtKB-EC"/>
</dbReference>
<protein>
    <recommendedName>
        <fullName evidence="9">Periplasmic chaperone PpiD</fullName>
    </recommendedName>
    <alternativeName>
        <fullName evidence="10">Periplasmic folding chaperone</fullName>
    </alternativeName>
</protein>
<keyword evidence="11" id="KW-0697">Rotamase</keyword>
<proteinExistence type="inferred from homology"/>
<dbReference type="Pfam" id="PF00639">
    <property type="entry name" value="Rotamase"/>
    <property type="match status" value="1"/>
</dbReference>
<evidence type="ECO:0000259" key="13">
    <source>
        <dbReference type="PROSITE" id="PS50198"/>
    </source>
</evidence>
<reference evidence="14 15" key="1">
    <citation type="submission" date="2022-11" db="EMBL/GenBank/DDBJ databases">
        <title>Minimal conservation of predation-associated metabolite biosynthetic gene clusters underscores biosynthetic potential of Myxococcota including descriptions for ten novel species: Archangium lansinium sp. nov., Myxococcus landrumus sp. nov., Nannocystis bai.</title>
        <authorList>
            <person name="Ahearne A."/>
            <person name="Stevens C."/>
            <person name="Dowd S."/>
        </authorList>
    </citation>
    <scope>NUCLEOTIDE SEQUENCE [LARGE SCALE GENOMIC DNA]</scope>
    <source>
        <strain evidence="14 15">NCELM</strain>
    </source>
</reference>